<dbReference type="Proteomes" id="UP000559809">
    <property type="component" value="Unassembled WGS sequence"/>
</dbReference>
<dbReference type="InterPro" id="IPR008920">
    <property type="entry name" value="TF_FadR/GntR_C"/>
</dbReference>
<dbReference type="PANTHER" id="PTHR43537">
    <property type="entry name" value="TRANSCRIPTIONAL REGULATOR, GNTR FAMILY"/>
    <property type="match status" value="1"/>
</dbReference>
<dbReference type="InterPro" id="IPR000524">
    <property type="entry name" value="Tscrpt_reg_HTH_GntR"/>
</dbReference>
<dbReference type="Pfam" id="PF00392">
    <property type="entry name" value="GntR"/>
    <property type="match status" value="1"/>
</dbReference>
<evidence type="ECO:0000313" key="5">
    <source>
        <dbReference type="EMBL" id="NYT49172.1"/>
    </source>
</evidence>
<keyword evidence="3" id="KW-0804">Transcription</keyword>
<evidence type="ECO:0000256" key="1">
    <source>
        <dbReference type="ARBA" id="ARBA00023015"/>
    </source>
</evidence>
<dbReference type="PROSITE" id="PS50949">
    <property type="entry name" value="HTH_GNTR"/>
    <property type="match status" value="1"/>
</dbReference>
<dbReference type="EMBL" id="JACCEM010000003">
    <property type="protein sequence ID" value="NYT49172.1"/>
    <property type="molecule type" value="Genomic_DNA"/>
</dbReference>
<keyword evidence="6" id="KW-1185">Reference proteome</keyword>
<organism evidence="5 6">
    <name type="scientific">Parapusillimonas granuli</name>
    <dbReference type="NCBI Taxonomy" id="380911"/>
    <lineage>
        <taxon>Bacteria</taxon>
        <taxon>Pseudomonadati</taxon>
        <taxon>Pseudomonadota</taxon>
        <taxon>Betaproteobacteria</taxon>
        <taxon>Burkholderiales</taxon>
        <taxon>Alcaligenaceae</taxon>
        <taxon>Parapusillimonas</taxon>
    </lineage>
</organism>
<name>A0A853FZV7_9BURK</name>
<dbReference type="GO" id="GO:0003677">
    <property type="term" value="F:DNA binding"/>
    <property type="evidence" value="ECO:0007669"/>
    <property type="project" value="UniProtKB-KW"/>
</dbReference>
<dbReference type="InterPro" id="IPR036388">
    <property type="entry name" value="WH-like_DNA-bd_sf"/>
</dbReference>
<comment type="caution">
    <text evidence="5">The sequence shown here is derived from an EMBL/GenBank/DDBJ whole genome shotgun (WGS) entry which is preliminary data.</text>
</comment>
<dbReference type="Gene3D" id="1.10.10.10">
    <property type="entry name" value="Winged helix-like DNA-binding domain superfamily/Winged helix DNA-binding domain"/>
    <property type="match status" value="1"/>
</dbReference>
<dbReference type="GO" id="GO:0003700">
    <property type="term" value="F:DNA-binding transcription factor activity"/>
    <property type="evidence" value="ECO:0007669"/>
    <property type="project" value="InterPro"/>
</dbReference>
<evidence type="ECO:0000313" key="6">
    <source>
        <dbReference type="Proteomes" id="UP000559809"/>
    </source>
</evidence>
<dbReference type="Pfam" id="PF07729">
    <property type="entry name" value="FCD"/>
    <property type="match status" value="1"/>
</dbReference>
<dbReference type="PANTHER" id="PTHR43537:SF24">
    <property type="entry name" value="GLUCONATE OPERON TRANSCRIPTIONAL REPRESSOR"/>
    <property type="match status" value="1"/>
</dbReference>
<sequence length="231" mass="25221">MKANAGHTATFGAQRSVLTTLPEQIAEHIYSAIIAGEYQPGERIREEALAESYGVSRGPVREALRILERDSVVRVLANKGAHVTKLSSKEVNDIFEIRMVLGGAMVRRLATADHALILNFAPRVEALERLAAEADGGAAYVAASVELALDMAQASGNERLADILRSLARQSWRYTRVSLASAERRQQSARHWRTLFDALVAGRAEEAGRAMEKLVDDSRNEAIQQLESAGT</sequence>
<reference evidence="5 6" key="1">
    <citation type="submission" date="2020-07" db="EMBL/GenBank/DDBJ databases">
        <title>Taxonomic revisions and descriptions of new bacterial species based on genomic comparisons in the high-G+C-content subgroup of the family Alcaligenaceae.</title>
        <authorList>
            <person name="Szabo A."/>
            <person name="Felfoldi T."/>
        </authorList>
    </citation>
    <scope>NUCLEOTIDE SEQUENCE [LARGE SCALE GENOMIC DNA]</scope>
    <source>
        <strain evidence="5 6">LMG 24012</strain>
    </source>
</reference>
<evidence type="ECO:0000259" key="4">
    <source>
        <dbReference type="PROSITE" id="PS50949"/>
    </source>
</evidence>
<dbReference type="RefSeq" id="WP_180154451.1">
    <property type="nucleotide sequence ID" value="NZ_JACCEM010000003.1"/>
</dbReference>
<dbReference type="SMART" id="SM00345">
    <property type="entry name" value="HTH_GNTR"/>
    <property type="match status" value="1"/>
</dbReference>
<dbReference type="AlphaFoldDB" id="A0A853FZV7"/>
<evidence type="ECO:0000256" key="2">
    <source>
        <dbReference type="ARBA" id="ARBA00023125"/>
    </source>
</evidence>
<dbReference type="InterPro" id="IPR036390">
    <property type="entry name" value="WH_DNA-bd_sf"/>
</dbReference>
<dbReference type="InterPro" id="IPR011711">
    <property type="entry name" value="GntR_C"/>
</dbReference>
<evidence type="ECO:0000256" key="3">
    <source>
        <dbReference type="ARBA" id="ARBA00023163"/>
    </source>
</evidence>
<dbReference type="SUPFAM" id="SSF46785">
    <property type="entry name" value="Winged helix' DNA-binding domain"/>
    <property type="match status" value="1"/>
</dbReference>
<gene>
    <name evidence="5" type="ORF">H0A72_07580</name>
</gene>
<dbReference type="CDD" id="cd07377">
    <property type="entry name" value="WHTH_GntR"/>
    <property type="match status" value="1"/>
</dbReference>
<accession>A0A853FZV7</accession>
<feature type="domain" description="HTH gntR-type" evidence="4">
    <location>
        <begin position="19"/>
        <end position="86"/>
    </location>
</feature>
<dbReference type="Gene3D" id="1.20.120.530">
    <property type="entry name" value="GntR ligand-binding domain-like"/>
    <property type="match status" value="1"/>
</dbReference>
<dbReference type="SMART" id="SM00895">
    <property type="entry name" value="FCD"/>
    <property type="match status" value="1"/>
</dbReference>
<protein>
    <submittedName>
        <fullName evidence="5">GntR family transcriptional regulator</fullName>
    </submittedName>
</protein>
<keyword evidence="1" id="KW-0805">Transcription regulation</keyword>
<proteinExistence type="predicted"/>
<keyword evidence="2" id="KW-0238">DNA-binding</keyword>
<dbReference type="SUPFAM" id="SSF48008">
    <property type="entry name" value="GntR ligand-binding domain-like"/>
    <property type="match status" value="1"/>
</dbReference>